<comment type="caution">
    <text evidence="11">The sequence shown here is derived from an EMBL/GenBank/DDBJ whole genome shotgun (WGS) entry which is preliminary data.</text>
</comment>
<keyword evidence="7 8" id="KW-0472">Membrane</keyword>
<dbReference type="GO" id="GO:0016036">
    <property type="term" value="P:cellular response to phosphate starvation"/>
    <property type="evidence" value="ECO:0007669"/>
    <property type="project" value="TreeGrafter"/>
</dbReference>
<sequence>MRKFFKNFRQYLKSPEVKMMWLFLFLVLLIVAIDIFFLEPLWAGVSATILVSAGIVILFVNFRSAKTTVQLRLEKSRLDNVIAGIDDGIIIYDENFQVLLFNPAAEKIFNVKKEALTSGKLSPESVQNPNLSVLAKVIFQSLAPLVVLQSPEGVYPQVADISFEEPRLQLRVLTDRILDENGQVTAFIKIVRDQTREVELLQSKSDFITVAAHQLRTPLSAVNWSLESLQKENLNGGQKELAETGLSAARNLSKIVEDLLNVSKIEGGKFGYNFQQLDIVKFLQSAVEQASVVAKDYKASVYLEPPKEPSIILEADLERLGLLMSNLLENAIKYNVENGKVTVSVERRTDAPFIQVNVADTGVGIPQEAMNKIFTKFFRAENVAEKETEGSGLGLYIAKNVVNRHGGQIWAESVEGRGAIFHFTLPTDPRLIPQREIANS</sequence>
<dbReference type="FunFam" id="3.30.565.10:FF:000006">
    <property type="entry name" value="Sensor histidine kinase WalK"/>
    <property type="match status" value="1"/>
</dbReference>
<dbReference type="PROSITE" id="PS50109">
    <property type="entry name" value="HIS_KIN"/>
    <property type="match status" value="1"/>
</dbReference>
<dbReference type="GO" id="GO:0005886">
    <property type="term" value="C:plasma membrane"/>
    <property type="evidence" value="ECO:0007669"/>
    <property type="project" value="TreeGrafter"/>
</dbReference>
<keyword evidence="3" id="KW-0597">Phosphoprotein</keyword>
<keyword evidence="8" id="KW-1133">Transmembrane helix</keyword>
<dbReference type="Gene3D" id="3.30.450.20">
    <property type="entry name" value="PAS domain"/>
    <property type="match status" value="1"/>
</dbReference>
<evidence type="ECO:0000256" key="6">
    <source>
        <dbReference type="ARBA" id="ARBA00023012"/>
    </source>
</evidence>
<evidence type="ECO:0000259" key="9">
    <source>
        <dbReference type="PROSITE" id="PS50109"/>
    </source>
</evidence>
<keyword evidence="5" id="KW-0418">Kinase</keyword>
<feature type="domain" description="Histidine kinase" evidence="9">
    <location>
        <begin position="210"/>
        <end position="429"/>
    </location>
</feature>
<dbReference type="SUPFAM" id="SSF47384">
    <property type="entry name" value="Homodimeric domain of signal transducing histidine kinase"/>
    <property type="match status" value="1"/>
</dbReference>
<evidence type="ECO:0000256" key="4">
    <source>
        <dbReference type="ARBA" id="ARBA00022679"/>
    </source>
</evidence>
<dbReference type="Gene3D" id="1.10.287.130">
    <property type="match status" value="1"/>
</dbReference>
<evidence type="ECO:0000259" key="10">
    <source>
        <dbReference type="PROSITE" id="PS50112"/>
    </source>
</evidence>
<reference evidence="11 12" key="1">
    <citation type="journal article" date="2016" name="Nat. Commun.">
        <title>Thousands of microbial genomes shed light on interconnected biogeochemical processes in an aquifer system.</title>
        <authorList>
            <person name="Anantharaman K."/>
            <person name="Brown C.T."/>
            <person name="Hug L.A."/>
            <person name="Sharon I."/>
            <person name="Castelle C.J."/>
            <person name="Probst A.J."/>
            <person name="Thomas B.C."/>
            <person name="Singh A."/>
            <person name="Wilkins M.J."/>
            <person name="Karaoz U."/>
            <person name="Brodie E.L."/>
            <person name="Williams K.H."/>
            <person name="Hubbard S.S."/>
            <person name="Banfield J.F."/>
        </authorList>
    </citation>
    <scope>NUCLEOTIDE SEQUENCE [LARGE SCALE GENOMIC DNA]</scope>
</reference>
<dbReference type="InterPro" id="IPR004358">
    <property type="entry name" value="Sig_transdc_His_kin-like_C"/>
</dbReference>
<evidence type="ECO:0000256" key="8">
    <source>
        <dbReference type="SAM" id="Phobius"/>
    </source>
</evidence>
<dbReference type="EC" id="2.7.13.3" evidence="2"/>
<evidence type="ECO:0000256" key="5">
    <source>
        <dbReference type="ARBA" id="ARBA00022777"/>
    </source>
</evidence>
<name>A0A1G1ZHS0_9BACT</name>
<dbReference type="InterPro" id="IPR036097">
    <property type="entry name" value="HisK_dim/P_sf"/>
</dbReference>
<dbReference type="PROSITE" id="PS50112">
    <property type="entry name" value="PAS"/>
    <property type="match status" value="1"/>
</dbReference>
<keyword evidence="8" id="KW-0812">Transmembrane</keyword>
<dbReference type="SMART" id="SM00388">
    <property type="entry name" value="HisKA"/>
    <property type="match status" value="1"/>
</dbReference>
<dbReference type="InterPro" id="IPR050351">
    <property type="entry name" value="BphY/WalK/GraS-like"/>
</dbReference>
<dbReference type="Pfam" id="PF13188">
    <property type="entry name" value="PAS_8"/>
    <property type="match status" value="1"/>
</dbReference>
<dbReference type="InterPro" id="IPR036890">
    <property type="entry name" value="HATPase_C_sf"/>
</dbReference>
<dbReference type="InterPro" id="IPR000014">
    <property type="entry name" value="PAS"/>
</dbReference>
<evidence type="ECO:0000313" key="11">
    <source>
        <dbReference type="EMBL" id="OGY64112.1"/>
    </source>
</evidence>
<dbReference type="CDD" id="cd00075">
    <property type="entry name" value="HATPase"/>
    <property type="match status" value="1"/>
</dbReference>
<feature type="transmembrane region" description="Helical" evidence="8">
    <location>
        <begin position="21"/>
        <end position="38"/>
    </location>
</feature>
<evidence type="ECO:0000256" key="7">
    <source>
        <dbReference type="ARBA" id="ARBA00023136"/>
    </source>
</evidence>
<dbReference type="GO" id="GO:0000155">
    <property type="term" value="F:phosphorelay sensor kinase activity"/>
    <property type="evidence" value="ECO:0007669"/>
    <property type="project" value="InterPro"/>
</dbReference>
<evidence type="ECO:0000256" key="1">
    <source>
        <dbReference type="ARBA" id="ARBA00000085"/>
    </source>
</evidence>
<dbReference type="InterPro" id="IPR005467">
    <property type="entry name" value="His_kinase_dom"/>
</dbReference>
<dbReference type="InterPro" id="IPR035965">
    <property type="entry name" value="PAS-like_dom_sf"/>
</dbReference>
<keyword evidence="4" id="KW-0808">Transferase</keyword>
<feature type="transmembrane region" description="Helical" evidence="8">
    <location>
        <begin position="44"/>
        <end position="62"/>
    </location>
</feature>
<dbReference type="GO" id="GO:0004721">
    <property type="term" value="F:phosphoprotein phosphatase activity"/>
    <property type="evidence" value="ECO:0007669"/>
    <property type="project" value="TreeGrafter"/>
</dbReference>
<evidence type="ECO:0000313" key="12">
    <source>
        <dbReference type="Proteomes" id="UP000177960"/>
    </source>
</evidence>
<dbReference type="SMART" id="SM00387">
    <property type="entry name" value="HATPase_c"/>
    <property type="match status" value="1"/>
</dbReference>
<gene>
    <name evidence="11" type="ORF">A3B92_01025</name>
</gene>
<comment type="catalytic activity">
    <reaction evidence="1">
        <text>ATP + protein L-histidine = ADP + protein N-phospho-L-histidine.</text>
        <dbReference type="EC" id="2.7.13.3"/>
    </reaction>
</comment>
<proteinExistence type="predicted"/>
<dbReference type="SUPFAM" id="SSF55785">
    <property type="entry name" value="PYP-like sensor domain (PAS domain)"/>
    <property type="match status" value="1"/>
</dbReference>
<dbReference type="InterPro" id="IPR003594">
    <property type="entry name" value="HATPase_dom"/>
</dbReference>
<dbReference type="Proteomes" id="UP000177960">
    <property type="component" value="Unassembled WGS sequence"/>
</dbReference>
<dbReference type="CDD" id="cd00082">
    <property type="entry name" value="HisKA"/>
    <property type="match status" value="1"/>
</dbReference>
<dbReference type="AlphaFoldDB" id="A0A1G1ZHS0"/>
<evidence type="ECO:0000256" key="2">
    <source>
        <dbReference type="ARBA" id="ARBA00012438"/>
    </source>
</evidence>
<dbReference type="EMBL" id="MHJG01000009">
    <property type="protein sequence ID" value="OGY64112.1"/>
    <property type="molecule type" value="Genomic_DNA"/>
</dbReference>
<evidence type="ECO:0000256" key="3">
    <source>
        <dbReference type="ARBA" id="ARBA00022553"/>
    </source>
</evidence>
<feature type="domain" description="PAS" evidence="10">
    <location>
        <begin position="74"/>
        <end position="116"/>
    </location>
</feature>
<accession>A0A1G1ZHS0</accession>
<dbReference type="PANTHER" id="PTHR45453">
    <property type="entry name" value="PHOSPHATE REGULON SENSOR PROTEIN PHOR"/>
    <property type="match status" value="1"/>
</dbReference>
<dbReference type="Gene3D" id="3.30.565.10">
    <property type="entry name" value="Histidine kinase-like ATPase, C-terminal domain"/>
    <property type="match status" value="1"/>
</dbReference>
<dbReference type="PRINTS" id="PR00344">
    <property type="entry name" value="BCTRLSENSOR"/>
</dbReference>
<protein>
    <recommendedName>
        <fullName evidence="2">histidine kinase</fullName>
        <ecNumber evidence="2">2.7.13.3</ecNumber>
    </recommendedName>
</protein>
<dbReference type="InterPro" id="IPR003661">
    <property type="entry name" value="HisK_dim/P_dom"/>
</dbReference>
<dbReference type="PANTHER" id="PTHR45453:SF1">
    <property type="entry name" value="PHOSPHATE REGULON SENSOR PROTEIN PHOR"/>
    <property type="match status" value="1"/>
</dbReference>
<organism evidence="11 12">
    <name type="scientific">Candidatus Harrisonbacteria bacterium RIFCSPHIGHO2_02_FULL_42_16</name>
    <dbReference type="NCBI Taxonomy" id="1798404"/>
    <lineage>
        <taxon>Bacteria</taxon>
        <taxon>Candidatus Harrisoniibacteriota</taxon>
    </lineage>
</organism>
<dbReference type="STRING" id="1798404.A3B92_01025"/>
<dbReference type="SUPFAM" id="SSF55874">
    <property type="entry name" value="ATPase domain of HSP90 chaperone/DNA topoisomerase II/histidine kinase"/>
    <property type="match status" value="1"/>
</dbReference>
<keyword evidence="6" id="KW-0902">Two-component regulatory system</keyword>
<dbReference type="Pfam" id="PF00512">
    <property type="entry name" value="HisKA"/>
    <property type="match status" value="1"/>
</dbReference>
<dbReference type="Pfam" id="PF02518">
    <property type="entry name" value="HATPase_c"/>
    <property type="match status" value="1"/>
</dbReference>